<sequence length="50" mass="5407">METAQGEGGCLNTAIESGRQDVAKSTKPNDRSSNPESINRQIQQFGKRNG</sequence>
<feature type="compositionally biased region" description="Polar residues" evidence="1">
    <location>
        <begin position="31"/>
        <end position="50"/>
    </location>
</feature>
<accession>A0A6M3LNM3</accession>
<evidence type="ECO:0000313" key="2">
    <source>
        <dbReference type="EMBL" id="QJA95142.1"/>
    </source>
</evidence>
<organism evidence="2">
    <name type="scientific">viral metagenome</name>
    <dbReference type="NCBI Taxonomy" id="1070528"/>
    <lineage>
        <taxon>unclassified sequences</taxon>
        <taxon>metagenomes</taxon>
        <taxon>organismal metagenomes</taxon>
    </lineage>
</organism>
<name>A0A6M3LNM3_9ZZZZ</name>
<dbReference type="AlphaFoldDB" id="A0A6M3LNM3"/>
<reference evidence="2" key="1">
    <citation type="submission" date="2020-03" db="EMBL/GenBank/DDBJ databases">
        <title>The deep terrestrial virosphere.</title>
        <authorList>
            <person name="Holmfeldt K."/>
            <person name="Nilsson E."/>
            <person name="Simone D."/>
            <person name="Lopez-Fernandez M."/>
            <person name="Wu X."/>
            <person name="de Brujin I."/>
            <person name="Lundin D."/>
            <person name="Andersson A."/>
            <person name="Bertilsson S."/>
            <person name="Dopson M."/>
        </authorList>
    </citation>
    <scope>NUCLEOTIDE SEQUENCE</scope>
    <source>
        <strain evidence="2">MM415B05607</strain>
    </source>
</reference>
<gene>
    <name evidence="2" type="ORF">MM415B05607_0004</name>
</gene>
<protein>
    <submittedName>
        <fullName evidence="2">Uncharacterized protein</fullName>
    </submittedName>
</protein>
<feature type="region of interest" description="Disordered" evidence="1">
    <location>
        <begin position="1"/>
        <end position="50"/>
    </location>
</feature>
<evidence type="ECO:0000256" key="1">
    <source>
        <dbReference type="SAM" id="MobiDB-lite"/>
    </source>
</evidence>
<feature type="compositionally biased region" description="Basic and acidic residues" evidence="1">
    <location>
        <begin position="18"/>
        <end position="30"/>
    </location>
</feature>
<dbReference type="EMBL" id="MT143289">
    <property type="protein sequence ID" value="QJA95142.1"/>
    <property type="molecule type" value="Genomic_DNA"/>
</dbReference>
<proteinExistence type="predicted"/>